<reference evidence="2" key="1">
    <citation type="submission" date="2018-06" db="EMBL/GenBank/DDBJ databases">
        <authorList>
            <person name="Zhirakovskaya E."/>
        </authorList>
    </citation>
    <scope>NUCLEOTIDE SEQUENCE</scope>
</reference>
<sequence>AHLRTRADTRPDAHAAVALLAGVAIAAQSAFLFVTYTTQRDGSPGAALAVFPDFFTDRHAETPAQTAAGWCNTRPLEQGLVLLVGDSTPLYFGPGVVYHTTYDTSPLGELMRTDPDDPEAWVRSLRDRGIGWLLVNTSELDRLQASGWYDPSVTTDAMRSLTETLGGPALVWPDERRFVVRLPHATSQPAGGTP</sequence>
<name>A0A3B1E557_9ZZZZ</name>
<keyword evidence="1" id="KW-0472">Membrane</keyword>
<evidence type="ECO:0000313" key="2">
    <source>
        <dbReference type="EMBL" id="VAX41235.1"/>
    </source>
</evidence>
<evidence type="ECO:0000256" key="1">
    <source>
        <dbReference type="SAM" id="Phobius"/>
    </source>
</evidence>
<feature type="non-terminal residue" evidence="2">
    <location>
        <position position="1"/>
    </location>
</feature>
<feature type="transmembrane region" description="Helical" evidence="1">
    <location>
        <begin position="13"/>
        <end position="34"/>
    </location>
</feature>
<proteinExistence type="predicted"/>
<keyword evidence="1" id="KW-1133">Transmembrane helix</keyword>
<accession>A0A3B1E557</accession>
<gene>
    <name evidence="2" type="ORF">MNBD_PLANCTO03-957</name>
</gene>
<keyword evidence="1" id="KW-0812">Transmembrane</keyword>
<dbReference type="AlphaFoldDB" id="A0A3B1E557"/>
<protein>
    <submittedName>
        <fullName evidence="2">Uncharacterized protein</fullName>
    </submittedName>
</protein>
<dbReference type="EMBL" id="UOGK01000508">
    <property type="protein sequence ID" value="VAX41235.1"/>
    <property type="molecule type" value="Genomic_DNA"/>
</dbReference>
<organism evidence="2">
    <name type="scientific">hydrothermal vent metagenome</name>
    <dbReference type="NCBI Taxonomy" id="652676"/>
    <lineage>
        <taxon>unclassified sequences</taxon>
        <taxon>metagenomes</taxon>
        <taxon>ecological metagenomes</taxon>
    </lineage>
</organism>